<evidence type="ECO:0000313" key="3">
    <source>
        <dbReference type="Proteomes" id="UP000054630"/>
    </source>
</evidence>
<dbReference type="Proteomes" id="UP000054630">
    <property type="component" value="Unassembled WGS sequence"/>
</dbReference>
<feature type="region of interest" description="Disordered" evidence="1">
    <location>
        <begin position="1"/>
        <end position="20"/>
    </location>
</feature>
<evidence type="ECO:0000256" key="1">
    <source>
        <dbReference type="SAM" id="MobiDB-lite"/>
    </source>
</evidence>
<name>A0A0V0RBM5_9BILA</name>
<dbReference type="EMBL" id="JYDL01001125">
    <property type="protein sequence ID" value="KRX11913.1"/>
    <property type="molecule type" value="Genomic_DNA"/>
</dbReference>
<dbReference type="AlphaFoldDB" id="A0A0V0RBM5"/>
<proteinExistence type="predicted"/>
<reference evidence="2 3" key="1">
    <citation type="submission" date="2015-01" db="EMBL/GenBank/DDBJ databases">
        <title>Evolution of Trichinella species and genotypes.</title>
        <authorList>
            <person name="Korhonen P.K."/>
            <person name="Edoardo P."/>
            <person name="Giuseppe L.R."/>
            <person name="Gasser R.B."/>
        </authorList>
    </citation>
    <scope>NUCLEOTIDE SEQUENCE [LARGE SCALE GENOMIC DNA]</scope>
    <source>
        <strain evidence="2">ISS37</strain>
    </source>
</reference>
<accession>A0A0V0RBM5</accession>
<organism evidence="2 3">
    <name type="scientific">Trichinella nelsoni</name>
    <dbReference type="NCBI Taxonomy" id="6336"/>
    <lineage>
        <taxon>Eukaryota</taxon>
        <taxon>Metazoa</taxon>
        <taxon>Ecdysozoa</taxon>
        <taxon>Nematoda</taxon>
        <taxon>Enoplea</taxon>
        <taxon>Dorylaimia</taxon>
        <taxon>Trichinellida</taxon>
        <taxon>Trichinellidae</taxon>
        <taxon>Trichinella</taxon>
    </lineage>
</organism>
<sequence>GCDSFSFGVGPCQKSQHLPTRHVTYRTPRRGVTCRTLRRGVSCRVEVSEHVGHSDTLPSEVSVQHCL</sequence>
<gene>
    <name evidence="2" type="ORF">T07_10555</name>
</gene>
<keyword evidence="3" id="KW-1185">Reference proteome</keyword>
<feature type="non-terminal residue" evidence="2">
    <location>
        <position position="67"/>
    </location>
</feature>
<feature type="non-terminal residue" evidence="2">
    <location>
        <position position="1"/>
    </location>
</feature>
<evidence type="ECO:0000313" key="2">
    <source>
        <dbReference type="EMBL" id="KRX11913.1"/>
    </source>
</evidence>
<protein>
    <submittedName>
        <fullName evidence="2">Uncharacterized protein</fullName>
    </submittedName>
</protein>
<comment type="caution">
    <text evidence="2">The sequence shown here is derived from an EMBL/GenBank/DDBJ whole genome shotgun (WGS) entry which is preliminary data.</text>
</comment>